<proteinExistence type="predicted"/>
<name>A0A8J3BHA2_9ACTN</name>
<dbReference type="Proteomes" id="UP000649739">
    <property type="component" value="Unassembled WGS sequence"/>
</dbReference>
<dbReference type="EMBL" id="BMQB01000013">
    <property type="protein sequence ID" value="GGK09721.1"/>
    <property type="molecule type" value="Genomic_DNA"/>
</dbReference>
<sequence>MVAAGAAARRAGRGAAGRGEDGGEEQDGEDRLRPASGAHADSVHPIRPAAADPPLLRRFRTPARGIAAAIRRRRPRTRGAARGRSAAVVGDEAGAVRQPRRVGDGAGAVSRGGSRTGWGTGRPSGAGRR</sequence>
<comment type="caution">
    <text evidence="2">The sequence shown here is derived from an EMBL/GenBank/DDBJ whole genome shotgun (WGS) entry which is preliminary data.</text>
</comment>
<feature type="region of interest" description="Disordered" evidence="1">
    <location>
        <begin position="1"/>
        <end position="129"/>
    </location>
</feature>
<gene>
    <name evidence="2" type="ORF">GCM10010123_44520</name>
</gene>
<evidence type="ECO:0000313" key="2">
    <source>
        <dbReference type="EMBL" id="GGK09721.1"/>
    </source>
</evidence>
<organism evidence="2 3">
    <name type="scientific">Pilimelia anulata</name>
    <dbReference type="NCBI Taxonomy" id="53371"/>
    <lineage>
        <taxon>Bacteria</taxon>
        <taxon>Bacillati</taxon>
        <taxon>Actinomycetota</taxon>
        <taxon>Actinomycetes</taxon>
        <taxon>Micromonosporales</taxon>
        <taxon>Micromonosporaceae</taxon>
        <taxon>Pilimelia</taxon>
    </lineage>
</organism>
<dbReference type="AlphaFoldDB" id="A0A8J3BHA2"/>
<keyword evidence="3" id="KW-1185">Reference proteome</keyword>
<feature type="compositionally biased region" description="Basic residues" evidence="1">
    <location>
        <begin position="70"/>
        <end position="81"/>
    </location>
</feature>
<accession>A0A8J3BHA2</accession>
<protein>
    <submittedName>
        <fullName evidence="2">Uncharacterized protein</fullName>
    </submittedName>
</protein>
<evidence type="ECO:0000313" key="3">
    <source>
        <dbReference type="Proteomes" id="UP000649739"/>
    </source>
</evidence>
<evidence type="ECO:0000256" key="1">
    <source>
        <dbReference type="SAM" id="MobiDB-lite"/>
    </source>
</evidence>
<reference evidence="2" key="1">
    <citation type="journal article" date="2014" name="Int. J. Syst. Evol. Microbiol.">
        <title>Complete genome sequence of Corynebacterium casei LMG S-19264T (=DSM 44701T), isolated from a smear-ripened cheese.</title>
        <authorList>
            <consortium name="US DOE Joint Genome Institute (JGI-PGF)"/>
            <person name="Walter F."/>
            <person name="Albersmeier A."/>
            <person name="Kalinowski J."/>
            <person name="Ruckert C."/>
        </authorList>
    </citation>
    <scope>NUCLEOTIDE SEQUENCE</scope>
    <source>
        <strain evidence="2">JCM 3090</strain>
    </source>
</reference>
<reference evidence="2" key="2">
    <citation type="submission" date="2020-09" db="EMBL/GenBank/DDBJ databases">
        <authorList>
            <person name="Sun Q."/>
            <person name="Ohkuma M."/>
        </authorList>
    </citation>
    <scope>NUCLEOTIDE SEQUENCE</scope>
    <source>
        <strain evidence="2">JCM 3090</strain>
    </source>
</reference>
<feature type="compositionally biased region" description="Gly residues" evidence="1">
    <location>
        <begin position="114"/>
        <end position="129"/>
    </location>
</feature>